<sequence length="311" mass="34609">MRISMSIIFLCFLSIILRSPASADTQPVVFVSIAPQEQFVQQISGDLLSVEVLVPAGASPHTYEPKPSQMKSLAEAKAYFAIGVDFETVWLKRIGGVNPAMKIIHTDAGIDKLAMTDHHHAKGHQEQNDRHHDDGHQGHDHAQHHNGEGLDPHIWLAPSLVKQQAVNIADALADLFPEHASTFQRNRDAFIGQIETLDRDLRTTLADRQGMQFLVFHPSWGYFAREYGLQQVAVEVDGKNPKPAQLAALIEHAREHEIRVVFTQPQLSTKGAELIAREIDGEVILIDPLAEDWLSNLREVARRLKGALQGP</sequence>
<dbReference type="Proteomes" id="UP000184139">
    <property type="component" value="Unassembled WGS sequence"/>
</dbReference>
<reference evidence="6 7" key="1">
    <citation type="submission" date="2016-11" db="EMBL/GenBank/DDBJ databases">
        <authorList>
            <person name="Jaros S."/>
            <person name="Januszkiewicz K."/>
            <person name="Wedrychowicz H."/>
        </authorList>
    </citation>
    <scope>NUCLEOTIDE SEQUENCE [LARGE SCALE GENOMIC DNA]</scope>
    <source>
        <strain evidence="6 7">DSM 9705</strain>
    </source>
</reference>
<evidence type="ECO:0000313" key="6">
    <source>
        <dbReference type="EMBL" id="SHH31696.1"/>
    </source>
</evidence>
<comment type="similarity">
    <text evidence="1">Belongs to the bacterial solute-binding protein 9 family.</text>
</comment>
<dbReference type="SUPFAM" id="SSF53807">
    <property type="entry name" value="Helical backbone' metal receptor"/>
    <property type="match status" value="1"/>
</dbReference>
<feature type="signal peptide" evidence="5">
    <location>
        <begin position="1"/>
        <end position="23"/>
    </location>
</feature>
<dbReference type="GO" id="GO:0046872">
    <property type="term" value="F:metal ion binding"/>
    <property type="evidence" value="ECO:0007669"/>
    <property type="project" value="InterPro"/>
</dbReference>
<keyword evidence="2" id="KW-0813">Transport</keyword>
<dbReference type="PANTHER" id="PTHR42953">
    <property type="entry name" value="HIGH-AFFINITY ZINC UPTAKE SYSTEM PROTEIN ZNUA-RELATED"/>
    <property type="match status" value="1"/>
</dbReference>
<dbReference type="Pfam" id="PF01297">
    <property type="entry name" value="ZnuA"/>
    <property type="match status" value="1"/>
</dbReference>
<name>A0A1M5RZQ8_9BACT</name>
<keyword evidence="3 5" id="KW-0732">Signal</keyword>
<evidence type="ECO:0000256" key="5">
    <source>
        <dbReference type="SAM" id="SignalP"/>
    </source>
</evidence>
<dbReference type="STRING" id="1121409.SAMN02745124_00086"/>
<evidence type="ECO:0000256" key="2">
    <source>
        <dbReference type="ARBA" id="ARBA00022448"/>
    </source>
</evidence>
<accession>A0A1M5RZQ8</accession>
<organism evidence="6 7">
    <name type="scientific">Desulfofustis glycolicus DSM 9705</name>
    <dbReference type="NCBI Taxonomy" id="1121409"/>
    <lineage>
        <taxon>Bacteria</taxon>
        <taxon>Pseudomonadati</taxon>
        <taxon>Thermodesulfobacteriota</taxon>
        <taxon>Desulfobulbia</taxon>
        <taxon>Desulfobulbales</taxon>
        <taxon>Desulfocapsaceae</taxon>
        <taxon>Desulfofustis</taxon>
    </lineage>
</organism>
<feature type="region of interest" description="Disordered" evidence="4">
    <location>
        <begin position="118"/>
        <end position="149"/>
    </location>
</feature>
<keyword evidence="7" id="KW-1185">Reference proteome</keyword>
<feature type="chain" id="PRO_5013087448" evidence="5">
    <location>
        <begin position="24"/>
        <end position="311"/>
    </location>
</feature>
<evidence type="ECO:0000256" key="4">
    <source>
        <dbReference type="SAM" id="MobiDB-lite"/>
    </source>
</evidence>
<gene>
    <name evidence="6" type="ORF">SAMN02745124_00086</name>
</gene>
<evidence type="ECO:0000256" key="3">
    <source>
        <dbReference type="ARBA" id="ARBA00022729"/>
    </source>
</evidence>
<dbReference type="PANTHER" id="PTHR42953:SF3">
    <property type="entry name" value="HIGH-AFFINITY ZINC UPTAKE SYSTEM PROTEIN ZNUA"/>
    <property type="match status" value="1"/>
</dbReference>
<protein>
    <submittedName>
        <fullName evidence="6">Zinc transport system substrate-binding protein</fullName>
    </submittedName>
</protein>
<dbReference type="AlphaFoldDB" id="A0A1M5RZQ8"/>
<dbReference type="GO" id="GO:0030001">
    <property type="term" value="P:metal ion transport"/>
    <property type="evidence" value="ECO:0007669"/>
    <property type="project" value="InterPro"/>
</dbReference>
<dbReference type="EMBL" id="FQXS01000001">
    <property type="protein sequence ID" value="SHH31696.1"/>
    <property type="molecule type" value="Genomic_DNA"/>
</dbReference>
<evidence type="ECO:0000313" key="7">
    <source>
        <dbReference type="Proteomes" id="UP000184139"/>
    </source>
</evidence>
<dbReference type="Gene3D" id="3.40.50.1980">
    <property type="entry name" value="Nitrogenase molybdenum iron protein domain"/>
    <property type="match status" value="2"/>
</dbReference>
<dbReference type="InterPro" id="IPR006127">
    <property type="entry name" value="ZnuA-like"/>
</dbReference>
<proteinExistence type="inferred from homology"/>
<dbReference type="InterPro" id="IPR050492">
    <property type="entry name" value="Bact_metal-bind_prot9"/>
</dbReference>
<evidence type="ECO:0000256" key="1">
    <source>
        <dbReference type="ARBA" id="ARBA00011028"/>
    </source>
</evidence>